<protein>
    <submittedName>
        <fullName evidence="2">Rps23 Pro-64 3,4-dihydroxylase Tpa1-like proline 4-hydroxylase</fullName>
    </submittedName>
</protein>
<feature type="domain" description="Prolyl 4-hydroxylase alpha subunit Fe(2+) 2OG dioxygenase" evidence="1">
    <location>
        <begin position="119"/>
        <end position="214"/>
    </location>
</feature>
<evidence type="ECO:0000259" key="1">
    <source>
        <dbReference type="Pfam" id="PF13640"/>
    </source>
</evidence>
<sequence>MTTRREIADIVVRRMTDEKERMAEQYAVSRDGIGHFYIDDLLPKEMALAIHRQFPKPETMKLKKTLREYKYIAAQMDQYDPILEESVYAFQDERVVELVKDICGMASAYPDVHLYAGGISMMGKDQYLNPHLDNSHDKDRNRWRVLNLLYYVTPDWDEPNGGNLELWPNGVEGGQTTIHSRFNRLAVMATHNNSWHSVSPIKADGFRCCVSNYYFADEALRSDDSFHVTSFRGRPEQKVRDMVLRADAGARMAIRKVFTKGVTEADHVYKRDQ</sequence>
<proteinExistence type="predicted"/>
<dbReference type="Pfam" id="PF13640">
    <property type="entry name" value="2OG-FeII_Oxy_3"/>
    <property type="match status" value="1"/>
</dbReference>
<comment type="caution">
    <text evidence="2">The sequence shown here is derived from an EMBL/GenBank/DDBJ whole genome shotgun (WGS) entry which is preliminary data.</text>
</comment>
<dbReference type="EMBL" id="JACIDH010000012">
    <property type="protein sequence ID" value="MBB3880129.1"/>
    <property type="molecule type" value="Genomic_DNA"/>
</dbReference>
<accession>A0A7W6AAB0</accession>
<dbReference type="InterPro" id="IPR044862">
    <property type="entry name" value="Pro_4_hyd_alph_FE2OG_OXY"/>
</dbReference>
<dbReference type="Gene3D" id="2.60.120.620">
    <property type="entry name" value="q2cbj1_9rhob like domain"/>
    <property type="match status" value="1"/>
</dbReference>
<dbReference type="AlphaFoldDB" id="A0A7W6AAB0"/>
<reference evidence="2 3" key="1">
    <citation type="submission" date="2020-08" db="EMBL/GenBank/DDBJ databases">
        <title>Genomic Encyclopedia of Type Strains, Phase IV (KMG-IV): sequencing the most valuable type-strain genomes for metagenomic binning, comparative biology and taxonomic classification.</title>
        <authorList>
            <person name="Goeker M."/>
        </authorList>
    </citation>
    <scope>NUCLEOTIDE SEQUENCE [LARGE SCALE GENOMIC DNA]</scope>
    <source>
        <strain evidence="2 3">DSM 19512</strain>
    </source>
</reference>
<organism evidence="2 3">
    <name type="scientific">Sphingomonas pseudosanguinis</name>
    <dbReference type="NCBI Taxonomy" id="413712"/>
    <lineage>
        <taxon>Bacteria</taxon>
        <taxon>Pseudomonadati</taxon>
        <taxon>Pseudomonadota</taxon>
        <taxon>Alphaproteobacteria</taxon>
        <taxon>Sphingomonadales</taxon>
        <taxon>Sphingomonadaceae</taxon>
        <taxon>Sphingomonas</taxon>
    </lineage>
</organism>
<dbReference type="RefSeq" id="WP_183952245.1">
    <property type="nucleotide sequence ID" value="NZ_JAFHKV010000031.1"/>
</dbReference>
<keyword evidence="3" id="KW-1185">Reference proteome</keyword>
<evidence type="ECO:0000313" key="2">
    <source>
        <dbReference type="EMBL" id="MBB3880129.1"/>
    </source>
</evidence>
<gene>
    <name evidence="2" type="ORF">GGR48_002572</name>
</gene>
<name>A0A7W6AAB0_9SPHN</name>
<dbReference type="Proteomes" id="UP000538670">
    <property type="component" value="Unassembled WGS sequence"/>
</dbReference>
<evidence type="ECO:0000313" key="3">
    <source>
        <dbReference type="Proteomes" id="UP000538670"/>
    </source>
</evidence>